<dbReference type="GO" id="GO:0003676">
    <property type="term" value="F:nucleic acid binding"/>
    <property type="evidence" value="ECO:0007669"/>
    <property type="project" value="InterPro"/>
</dbReference>
<dbReference type="InterPro" id="IPR010997">
    <property type="entry name" value="HRDC-like_sf"/>
</dbReference>
<dbReference type="InterPro" id="IPR025202">
    <property type="entry name" value="PLD-like_dom"/>
</dbReference>
<dbReference type="Pfam" id="PF13091">
    <property type="entry name" value="PLDc_2"/>
    <property type="match status" value="1"/>
</dbReference>
<dbReference type="InterPro" id="IPR002121">
    <property type="entry name" value="HRDC_dom"/>
</dbReference>
<dbReference type="SMART" id="SM00341">
    <property type="entry name" value="HRDC"/>
    <property type="match status" value="1"/>
</dbReference>
<dbReference type="InterPro" id="IPR044876">
    <property type="entry name" value="HRDC_dom_sf"/>
</dbReference>
<dbReference type="CDD" id="cd09176">
    <property type="entry name" value="PLDc_unchar6"/>
    <property type="match status" value="1"/>
</dbReference>
<accession>A0A0F9M317</accession>
<evidence type="ECO:0000313" key="2">
    <source>
        <dbReference type="EMBL" id="KKM71025.1"/>
    </source>
</evidence>
<dbReference type="SUPFAM" id="SSF56024">
    <property type="entry name" value="Phospholipase D/nuclease"/>
    <property type="match status" value="1"/>
</dbReference>
<protein>
    <recommendedName>
        <fullName evidence="1">HRDC domain-containing protein</fullName>
    </recommendedName>
</protein>
<feature type="domain" description="HRDC" evidence="1">
    <location>
        <begin position="163"/>
        <end position="238"/>
    </location>
</feature>
<dbReference type="Gene3D" id="3.30.870.10">
    <property type="entry name" value="Endonuclease Chain A"/>
    <property type="match status" value="1"/>
</dbReference>
<comment type="caution">
    <text evidence="2">The sequence shown here is derived from an EMBL/GenBank/DDBJ whole genome shotgun (WGS) entry which is preliminary data.</text>
</comment>
<reference evidence="2" key="1">
    <citation type="journal article" date="2015" name="Nature">
        <title>Complex archaea that bridge the gap between prokaryotes and eukaryotes.</title>
        <authorList>
            <person name="Spang A."/>
            <person name="Saw J.H."/>
            <person name="Jorgensen S.L."/>
            <person name="Zaremba-Niedzwiedzka K."/>
            <person name="Martijn J."/>
            <person name="Lind A.E."/>
            <person name="van Eijk R."/>
            <person name="Schleper C."/>
            <person name="Guy L."/>
            <person name="Ettema T.J."/>
        </authorList>
    </citation>
    <scope>NUCLEOTIDE SEQUENCE</scope>
</reference>
<dbReference type="SUPFAM" id="SSF47819">
    <property type="entry name" value="HRDC-like"/>
    <property type="match status" value="1"/>
</dbReference>
<dbReference type="Pfam" id="PF00570">
    <property type="entry name" value="HRDC"/>
    <property type="match status" value="1"/>
</dbReference>
<dbReference type="GO" id="GO:0000166">
    <property type="term" value="F:nucleotide binding"/>
    <property type="evidence" value="ECO:0007669"/>
    <property type="project" value="InterPro"/>
</dbReference>
<name>A0A0F9M317_9ZZZZ</name>
<gene>
    <name evidence="2" type="ORF">LCGC14_1434770</name>
</gene>
<organism evidence="2">
    <name type="scientific">marine sediment metagenome</name>
    <dbReference type="NCBI Taxonomy" id="412755"/>
    <lineage>
        <taxon>unclassified sequences</taxon>
        <taxon>metagenomes</taxon>
        <taxon>ecological metagenomes</taxon>
    </lineage>
</organism>
<dbReference type="Gene3D" id="1.10.150.80">
    <property type="entry name" value="HRDC domain"/>
    <property type="match status" value="1"/>
</dbReference>
<dbReference type="AlphaFoldDB" id="A0A0F9M317"/>
<sequence>MVKFLTTTDTSAKIVKIIKQANKELTIITPYIKLAQTIYDRLIEADKRKVNIRFVYGKKENQEDLEKIKKLKHLGLYFLENVHAKCYLNEALMVITSMNLHEFSQTNNREMGVLIKREEENDKELFDSAKQEADLIIEASEPKIAPLNSKSKEGKKVPTIILDVKAQKLFKRLKSFRYKVTEKEQVPAYMVFHDADLKNIASQQPKTKEELLNIKGIAVKKYEKYGEDVLKIVNDFKS</sequence>
<proteinExistence type="predicted"/>
<dbReference type="EMBL" id="LAZR01009710">
    <property type="protein sequence ID" value="KKM71025.1"/>
    <property type="molecule type" value="Genomic_DNA"/>
</dbReference>
<evidence type="ECO:0000259" key="1">
    <source>
        <dbReference type="PROSITE" id="PS50967"/>
    </source>
</evidence>
<dbReference type="InterPro" id="IPR059166">
    <property type="entry name" value="PLD-like_cat"/>
</dbReference>
<dbReference type="PROSITE" id="PS50967">
    <property type="entry name" value="HRDC"/>
    <property type="match status" value="1"/>
</dbReference>